<keyword evidence="1" id="KW-0732">Signal</keyword>
<name>A0ABU8WFK1_9BURK</name>
<gene>
    <name evidence="2" type="ORF">WKW82_02260</name>
</gene>
<feature type="signal peptide" evidence="1">
    <location>
        <begin position="1"/>
        <end position="27"/>
    </location>
</feature>
<protein>
    <recommendedName>
        <fullName evidence="4">Lipoprotein transmembrane</fullName>
    </recommendedName>
</protein>
<evidence type="ECO:0000256" key="1">
    <source>
        <dbReference type="SAM" id="SignalP"/>
    </source>
</evidence>
<evidence type="ECO:0008006" key="4">
    <source>
        <dbReference type="Google" id="ProtNLM"/>
    </source>
</evidence>
<organism evidence="2 3">
    <name type="scientific">Variovorax rhizosphaerae</name>
    <dbReference type="NCBI Taxonomy" id="1836200"/>
    <lineage>
        <taxon>Bacteria</taxon>
        <taxon>Pseudomonadati</taxon>
        <taxon>Pseudomonadota</taxon>
        <taxon>Betaproteobacteria</taxon>
        <taxon>Burkholderiales</taxon>
        <taxon>Comamonadaceae</taxon>
        <taxon>Variovorax</taxon>
    </lineage>
</organism>
<dbReference type="PROSITE" id="PS51257">
    <property type="entry name" value="PROKAR_LIPOPROTEIN"/>
    <property type="match status" value="1"/>
</dbReference>
<keyword evidence="3" id="KW-1185">Reference proteome</keyword>
<reference evidence="2 3" key="1">
    <citation type="submission" date="2024-03" db="EMBL/GenBank/DDBJ databases">
        <title>Novel species of the genus Variovorax.</title>
        <authorList>
            <person name="Liu Q."/>
            <person name="Xin Y.-H."/>
        </authorList>
    </citation>
    <scope>NUCLEOTIDE SEQUENCE [LARGE SCALE GENOMIC DNA]</scope>
    <source>
        <strain evidence="2 3">KACC 18900</strain>
    </source>
</reference>
<accession>A0ABU8WFK1</accession>
<evidence type="ECO:0000313" key="2">
    <source>
        <dbReference type="EMBL" id="MEJ8845452.1"/>
    </source>
</evidence>
<proteinExistence type="predicted"/>
<feature type="chain" id="PRO_5045177610" description="Lipoprotein transmembrane" evidence="1">
    <location>
        <begin position="28"/>
        <end position="170"/>
    </location>
</feature>
<dbReference type="RefSeq" id="WP_340340619.1">
    <property type="nucleotide sequence ID" value="NZ_JBBKZT010000001.1"/>
</dbReference>
<dbReference type="Proteomes" id="UP001385892">
    <property type="component" value="Unassembled WGS sequence"/>
</dbReference>
<comment type="caution">
    <text evidence="2">The sequence shown here is derived from an EMBL/GenBank/DDBJ whole genome shotgun (WGS) entry which is preliminary data.</text>
</comment>
<dbReference type="EMBL" id="JBBKZT010000001">
    <property type="protein sequence ID" value="MEJ8845452.1"/>
    <property type="molecule type" value="Genomic_DNA"/>
</dbReference>
<sequence>MSVIRCRRALAALTAALGLMGGLVGCAGEPTRLPLESTRAEALQRLGPPTATYALPDGGERLQYSRGPAGFEVNNVDLDRSGKVLSIRQELDEGLFGNTIRPGTWRVPDVLLTYGRPYEISRVTSFNGDVWTWRYKWHNTIRLLYIYVDPRGVVDHYNVGDDLRFEQLTR</sequence>
<evidence type="ECO:0000313" key="3">
    <source>
        <dbReference type="Proteomes" id="UP001385892"/>
    </source>
</evidence>